<sequence>MPVPKKKPTTLFSDGRVRGVLREKEVRIGRGAAAVECAGEACAKRGERNGMWGSCSPMTIACGVLPGERLLSLPWSPIVMVAPAEVGGPGRVLP</sequence>
<name>D6U3U0_KTERA</name>
<organism evidence="1 2">
    <name type="scientific">Ktedonobacter racemifer DSM 44963</name>
    <dbReference type="NCBI Taxonomy" id="485913"/>
    <lineage>
        <taxon>Bacteria</taxon>
        <taxon>Bacillati</taxon>
        <taxon>Chloroflexota</taxon>
        <taxon>Ktedonobacteria</taxon>
        <taxon>Ktedonobacterales</taxon>
        <taxon>Ktedonobacteraceae</taxon>
        <taxon>Ktedonobacter</taxon>
    </lineage>
</organism>
<dbReference type="InParanoid" id="D6U3U0"/>
<protein>
    <submittedName>
        <fullName evidence="1">Uncharacterized protein</fullName>
    </submittedName>
</protein>
<reference evidence="1 2" key="1">
    <citation type="journal article" date="2011" name="Stand. Genomic Sci.">
        <title>Non-contiguous finished genome sequence and contextual data of the filamentous soil bacterium Ktedonobacter racemifer type strain (SOSP1-21).</title>
        <authorList>
            <person name="Chang Y.J."/>
            <person name="Land M."/>
            <person name="Hauser L."/>
            <person name="Chertkov O."/>
            <person name="Del Rio T.G."/>
            <person name="Nolan M."/>
            <person name="Copeland A."/>
            <person name="Tice H."/>
            <person name="Cheng J.F."/>
            <person name="Lucas S."/>
            <person name="Han C."/>
            <person name="Goodwin L."/>
            <person name="Pitluck S."/>
            <person name="Ivanova N."/>
            <person name="Ovchinikova G."/>
            <person name="Pati A."/>
            <person name="Chen A."/>
            <person name="Palaniappan K."/>
            <person name="Mavromatis K."/>
            <person name="Liolios K."/>
            <person name="Brettin T."/>
            <person name="Fiebig A."/>
            <person name="Rohde M."/>
            <person name="Abt B."/>
            <person name="Goker M."/>
            <person name="Detter J.C."/>
            <person name="Woyke T."/>
            <person name="Bristow J."/>
            <person name="Eisen J.A."/>
            <person name="Markowitz V."/>
            <person name="Hugenholtz P."/>
            <person name="Kyrpides N.C."/>
            <person name="Klenk H.P."/>
            <person name="Lapidus A."/>
        </authorList>
    </citation>
    <scope>NUCLEOTIDE SEQUENCE [LARGE SCALE GENOMIC DNA]</scope>
    <source>
        <strain evidence="2">DSM 44963</strain>
    </source>
</reference>
<evidence type="ECO:0000313" key="1">
    <source>
        <dbReference type="EMBL" id="EFH81178.1"/>
    </source>
</evidence>
<dbReference type="EMBL" id="ADVG01000004">
    <property type="protein sequence ID" value="EFH81178.1"/>
    <property type="molecule type" value="Genomic_DNA"/>
</dbReference>
<dbReference type="Proteomes" id="UP000004508">
    <property type="component" value="Unassembled WGS sequence"/>
</dbReference>
<dbReference type="STRING" id="485913.Krac_1877"/>
<proteinExistence type="predicted"/>
<keyword evidence="2" id="KW-1185">Reference proteome</keyword>
<accession>D6U3U0</accession>
<comment type="caution">
    <text evidence="1">The sequence shown here is derived from an EMBL/GenBank/DDBJ whole genome shotgun (WGS) entry which is preliminary data.</text>
</comment>
<dbReference type="AlphaFoldDB" id="D6U3U0"/>
<evidence type="ECO:0000313" key="2">
    <source>
        <dbReference type="Proteomes" id="UP000004508"/>
    </source>
</evidence>
<gene>
    <name evidence="1" type="ORF">Krac_1877</name>
</gene>